<reference evidence="3" key="2">
    <citation type="submission" date="2023-06" db="EMBL/GenBank/DDBJ databases">
        <authorList>
            <person name="Kobayashi Y."/>
            <person name="Kayamori A."/>
            <person name="Aoki K."/>
            <person name="Shiwa Y."/>
            <person name="Fujita N."/>
            <person name="Sugita T."/>
            <person name="Iwasaki W."/>
            <person name="Tanaka N."/>
            <person name="Takashima M."/>
        </authorList>
    </citation>
    <scope>NUCLEOTIDE SEQUENCE</scope>
    <source>
        <strain evidence="3">HIS016</strain>
    </source>
</reference>
<feature type="region of interest" description="Disordered" evidence="1">
    <location>
        <begin position="142"/>
        <end position="170"/>
    </location>
</feature>
<dbReference type="GO" id="GO:0008526">
    <property type="term" value="F:phosphatidylinositol transfer activity"/>
    <property type="evidence" value="ECO:0007669"/>
    <property type="project" value="TreeGrafter"/>
</dbReference>
<evidence type="ECO:0000313" key="3">
    <source>
        <dbReference type="EMBL" id="GMK54808.1"/>
    </source>
</evidence>
<evidence type="ECO:0000259" key="2">
    <source>
        <dbReference type="PROSITE" id="PS50191"/>
    </source>
</evidence>
<dbReference type="InterPro" id="IPR036865">
    <property type="entry name" value="CRAL-TRIO_dom_sf"/>
</dbReference>
<organism evidence="3 4">
    <name type="scientific">Cutaneotrichosporon spelunceum</name>
    <dbReference type="NCBI Taxonomy" id="1672016"/>
    <lineage>
        <taxon>Eukaryota</taxon>
        <taxon>Fungi</taxon>
        <taxon>Dikarya</taxon>
        <taxon>Basidiomycota</taxon>
        <taxon>Agaricomycotina</taxon>
        <taxon>Tremellomycetes</taxon>
        <taxon>Trichosporonales</taxon>
        <taxon>Trichosporonaceae</taxon>
        <taxon>Cutaneotrichosporon</taxon>
    </lineage>
</organism>
<name>A0AAD3TPW1_9TREE</name>
<feature type="domain" description="CRAL-TRIO" evidence="2">
    <location>
        <begin position="116"/>
        <end position="280"/>
    </location>
</feature>
<dbReference type="PANTHER" id="PTHR45824:SF29">
    <property type="entry name" value="GH16843P"/>
    <property type="match status" value="1"/>
</dbReference>
<dbReference type="Pfam" id="PF00650">
    <property type="entry name" value="CRAL_TRIO"/>
    <property type="match status" value="1"/>
</dbReference>
<dbReference type="InterPro" id="IPR052578">
    <property type="entry name" value="PI_Transfer_CRAL-TRIO"/>
</dbReference>
<dbReference type="Gene3D" id="3.40.525.10">
    <property type="entry name" value="CRAL-TRIO lipid binding domain"/>
    <property type="match status" value="1"/>
</dbReference>
<dbReference type="Proteomes" id="UP001222932">
    <property type="component" value="Unassembled WGS sequence"/>
</dbReference>
<evidence type="ECO:0000313" key="4">
    <source>
        <dbReference type="Proteomes" id="UP001222932"/>
    </source>
</evidence>
<gene>
    <name evidence="3" type="ORF">CspeluHIS016_0113940</name>
</gene>
<dbReference type="SUPFAM" id="SSF46938">
    <property type="entry name" value="CRAL/TRIO N-terminal domain"/>
    <property type="match status" value="1"/>
</dbReference>
<protein>
    <recommendedName>
        <fullName evidence="2">CRAL-TRIO domain-containing protein</fullName>
    </recommendedName>
</protein>
<dbReference type="InterPro" id="IPR036273">
    <property type="entry name" value="CRAL/TRIO_N_dom_sf"/>
</dbReference>
<reference evidence="3" key="1">
    <citation type="journal article" date="2023" name="BMC Genomics">
        <title>Chromosome-level genome assemblies of Cutaneotrichosporon spp. (Trichosporonales, Basidiomycota) reveal imbalanced evolution between nucleotide sequences and chromosome synteny.</title>
        <authorList>
            <person name="Kobayashi Y."/>
            <person name="Kayamori A."/>
            <person name="Aoki K."/>
            <person name="Shiwa Y."/>
            <person name="Matsutani M."/>
            <person name="Fujita N."/>
            <person name="Sugita T."/>
            <person name="Iwasaki W."/>
            <person name="Tanaka N."/>
            <person name="Takashima M."/>
        </authorList>
    </citation>
    <scope>NUCLEOTIDE SEQUENCE</scope>
    <source>
        <strain evidence="3">HIS016</strain>
    </source>
</reference>
<dbReference type="InterPro" id="IPR001251">
    <property type="entry name" value="CRAL-TRIO_dom"/>
</dbReference>
<accession>A0AAD3TPW1</accession>
<feature type="region of interest" description="Disordered" evidence="1">
    <location>
        <begin position="359"/>
        <end position="388"/>
    </location>
</feature>
<dbReference type="SMART" id="SM00516">
    <property type="entry name" value="SEC14"/>
    <property type="match status" value="1"/>
</dbReference>
<dbReference type="CDD" id="cd00170">
    <property type="entry name" value="SEC14"/>
    <property type="match status" value="1"/>
</dbReference>
<dbReference type="PROSITE" id="PS50191">
    <property type="entry name" value="CRAL_TRIO"/>
    <property type="match status" value="1"/>
</dbReference>
<keyword evidence="4" id="KW-1185">Reference proteome</keyword>
<comment type="caution">
    <text evidence="3">The sequence shown here is derived from an EMBL/GenBank/DDBJ whole genome shotgun (WGS) entry which is preliminary data.</text>
</comment>
<dbReference type="EMBL" id="BTCM01000001">
    <property type="protein sequence ID" value="GMK54808.1"/>
    <property type="molecule type" value="Genomic_DNA"/>
</dbReference>
<evidence type="ECO:0000256" key="1">
    <source>
        <dbReference type="SAM" id="MobiDB-lite"/>
    </source>
</evidence>
<sequence>MLSYFRAAPEPVETAEKELQTTTTAILVPPRPGAAPAPMTPEQEDLVKALEEHTATLLLPEDDAYHPWEKRFLQGVGTHHRYMRASKWKLEDAKKRIQSTMEWRREFKPDLITPEEVAETAATGKLLLNGFDKDSRPIIYMRPGRGPPPRPRQADPLPRLSPVSSGQMATDNSERAIDIMPDGQERVCIIADFKDAGKQPRQPMSVSMYVLNVLQNHYVERLGRGLVLNIPWFINGFFKAIMPFMDPVTRDKARFNPTLTDLIDADQLEAEYHGGEHAFELDIKTYLQHMRDHCCICEDGTRHFDGEPWYPPIGRGIVHAKEARKAAADAQVEKTSVTDAVAAQVEKTFVTDAVAAQPEKTSVTDTVATQLEKTSVTDTPAADGKATA</sequence>
<proteinExistence type="predicted"/>
<dbReference type="PANTHER" id="PTHR45824">
    <property type="entry name" value="GH16843P"/>
    <property type="match status" value="1"/>
</dbReference>
<dbReference type="SUPFAM" id="SSF52087">
    <property type="entry name" value="CRAL/TRIO domain"/>
    <property type="match status" value="1"/>
</dbReference>
<dbReference type="AlphaFoldDB" id="A0AAD3TPW1"/>
<feature type="compositionally biased region" description="Polar residues" evidence="1">
    <location>
        <begin position="359"/>
        <end position="378"/>
    </location>
</feature>